<sequence length="533" mass="60958">MRTPSHYSVAMLLVLAGPLLLAHAEERRPNVIVVMADDISARDFPIYGSNKCYGERASTPVIDRLAKEGCFLNTVWASTVCMPTRAMLMSGRYAHLTKWWDNGQMGKLARGGIYQVPDSSPLMIGQVAKQAGYQSIWAGKTHVTFGASYTRFGFDQCVFTPGEPDVRGTSPYEHFRNVKNKQFWNSDSFLWWPEVQVANHPSHPDEPFSWQKTEISDYGPDIEMDHILDFMERTNQQDKPFFVYHTSHLGHQAVDMASPRHNMTWPGTPKLTWDAEAQTYTRHEPKITANGPVNTLSTTYKKENITPDELKYQIEYLDYQMWQYITKLKEMGELDNTVVIFLSDNGTKGWKASVVRQRGMHVPFVVYAPGQPELVQGAQNVVSDLSDMLPTLADIMGTQLPSQEEYELSGKSLWPYLTKQQDHHRDWIYGFKGQNQMVRGLHLMRDGNGDWWDASQIPSDLDQFPQIKDFSNLSALQQKEKEQMEQVLASFAREDVGGPNSFHADSSRKLTEQEIEKMRAKAETLKKHLMQFE</sequence>
<organism evidence="3 4">
    <name type="scientific">Novipirellula herctigrandis</name>
    <dbReference type="NCBI Taxonomy" id="2527986"/>
    <lineage>
        <taxon>Bacteria</taxon>
        <taxon>Pseudomonadati</taxon>
        <taxon>Planctomycetota</taxon>
        <taxon>Planctomycetia</taxon>
        <taxon>Pirellulales</taxon>
        <taxon>Pirellulaceae</taxon>
        <taxon>Novipirellula</taxon>
    </lineage>
</organism>
<accession>A0A5C5Z3G7</accession>
<dbReference type="EC" id="3.1.6.1" evidence="3"/>
<evidence type="ECO:0000313" key="4">
    <source>
        <dbReference type="Proteomes" id="UP000315010"/>
    </source>
</evidence>
<dbReference type="AlphaFoldDB" id="A0A5C5Z3G7"/>
<dbReference type="InterPro" id="IPR050738">
    <property type="entry name" value="Sulfatase"/>
</dbReference>
<keyword evidence="4" id="KW-1185">Reference proteome</keyword>
<dbReference type="InterPro" id="IPR000917">
    <property type="entry name" value="Sulfatase_N"/>
</dbReference>
<dbReference type="PANTHER" id="PTHR42693:SF33">
    <property type="entry name" value="ARYLSULFATASE"/>
    <property type="match status" value="1"/>
</dbReference>
<comment type="similarity">
    <text evidence="1">Belongs to the sulfatase family.</text>
</comment>
<keyword evidence="3" id="KW-0378">Hydrolase</keyword>
<proteinExistence type="inferred from homology"/>
<dbReference type="PANTHER" id="PTHR42693">
    <property type="entry name" value="ARYLSULFATASE FAMILY MEMBER"/>
    <property type="match status" value="1"/>
</dbReference>
<dbReference type="InterPro" id="IPR017850">
    <property type="entry name" value="Alkaline_phosphatase_core_sf"/>
</dbReference>
<evidence type="ECO:0000259" key="2">
    <source>
        <dbReference type="Pfam" id="PF00884"/>
    </source>
</evidence>
<evidence type="ECO:0000313" key="3">
    <source>
        <dbReference type="EMBL" id="TWT81497.1"/>
    </source>
</evidence>
<feature type="domain" description="Sulfatase N-terminal" evidence="2">
    <location>
        <begin position="29"/>
        <end position="397"/>
    </location>
</feature>
<dbReference type="SUPFAM" id="SSF53649">
    <property type="entry name" value="Alkaline phosphatase-like"/>
    <property type="match status" value="1"/>
</dbReference>
<reference evidence="3 4" key="1">
    <citation type="submission" date="2019-02" db="EMBL/GenBank/DDBJ databases">
        <title>Deep-cultivation of Planctomycetes and their phenomic and genomic characterization uncovers novel biology.</title>
        <authorList>
            <person name="Wiegand S."/>
            <person name="Jogler M."/>
            <person name="Boedeker C."/>
            <person name="Pinto D."/>
            <person name="Vollmers J."/>
            <person name="Rivas-Marin E."/>
            <person name="Kohn T."/>
            <person name="Peeters S.H."/>
            <person name="Heuer A."/>
            <person name="Rast P."/>
            <person name="Oberbeckmann S."/>
            <person name="Bunk B."/>
            <person name="Jeske O."/>
            <person name="Meyerdierks A."/>
            <person name="Storesund J.E."/>
            <person name="Kallscheuer N."/>
            <person name="Luecker S."/>
            <person name="Lage O.M."/>
            <person name="Pohl T."/>
            <person name="Merkel B.J."/>
            <person name="Hornburger P."/>
            <person name="Mueller R.-W."/>
            <person name="Bruemmer F."/>
            <person name="Labrenz M."/>
            <person name="Spormann A.M."/>
            <person name="Op Den Camp H."/>
            <person name="Overmann J."/>
            <person name="Amann R."/>
            <person name="Jetten M.S.M."/>
            <person name="Mascher T."/>
            <person name="Medema M.H."/>
            <person name="Devos D.P."/>
            <person name="Kaster A.-K."/>
            <person name="Ovreas L."/>
            <person name="Rohde M."/>
            <person name="Galperin M.Y."/>
            <person name="Jogler C."/>
        </authorList>
    </citation>
    <scope>NUCLEOTIDE SEQUENCE [LARGE SCALE GENOMIC DNA]</scope>
    <source>
        <strain evidence="3 4">CA13</strain>
    </source>
</reference>
<dbReference type="EMBL" id="SJPJ01000001">
    <property type="protein sequence ID" value="TWT81497.1"/>
    <property type="molecule type" value="Genomic_DNA"/>
</dbReference>
<protein>
    <submittedName>
        <fullName evidence="3">Arylsulfatase</fullName>
        <ecNumber evidence="3">3.1.6.1</ecNumber>
    </submittedName>
</protein>
<comment type="caution">
    <text evidence="3">The sequence shown here is derived from an EMBL/GenBank/DDBJ whole genome shotgun (WGS) entry which is preliminary data.</text>
</comment>
<evidence type="ECO:0000256" key="1">
    <source>
        <dbReference type="ARBA" id="ARBA00008779"/>
    </source>
</evidence>
<dbReference type="Proteomes" id="UP000315010">
    <property type="component" value="Unassembled WGS sequence"/>
</dbReference>
<gene>
    <name evidence="3" type="ORF">CA13_29500</name>
</gene>
<dbReference type="Pfam" id="PF00884">
    <property type="entry name" value="Sulfatase"/>
    <property type="match status" value="1"/>
</dbReference>
<dbReference type="OrthoDB" id="9760224at2"/>
<dbReference type="RefSeq" id="WP_146397453.1">
    <property type="nucleotide sequence ID" value="NZ_SJPJ01000001.1"/>
</dbReference>
<name>A0A5C5Z3G7_9BACT</name>
<dbReference type="Gene3D" id="3.40.720.10">
    <property type="entry name" value="Alkaline Phosphatase, subunit A"/>
    <property type="match status" value="1"/>
</dbReference>
<dbReference type="GO" id="GO:0004065">
    <property type="term" value="F:arylsulfatase activity"/>
    <property type="evidence" value="ECO:0007669"/>
    <property type="project" value="UniProtKB-EC"/>
</dbReference>